<gene>
    <name evidence="1" type="ORF">F4820DRAFT_27032</name>
</gene>
<dbReference type="EMBL" id="MU393529">
    <property type="protein sequence ID" value="KAI4862296.1"/>
    <property type="molecule type" value="Genomic_DNA"/>
</dbReference>
<accession>A0ACB9YSB1</accession>
<comment type="caution">
    <text evidence="1">The sequence shown here is derived from an EMBL/GenBank/DDBJ whole genome shotgun (WGS) entry which is preliminary data.</text>
</comment>
<keyword evidence="2" id="KW-1185">Reference proteome</keyword>
<sequence length="271" mass="30621">MAPTEDEILAALAHYRSIVLQNNNSAFVRFVRHAETAVGHPASTPESITAARQCFIYRLLYVSRPENLDPSLRIDAPTDVLTKWHALVPIFALDGSHVGADLDRRAQLRQAYKSGVELGLSQVEGAEELAFPADFETLMRQVDSLEGNGWPQYREEGQQVRFWDGLGESEDEVADRVYGPDDGLAKLAGLDDWEVTAGWQCGRGPEATCFVIYCRNEVEGKDWGWRYVAQLGQYGEEIFEDVVGMLQWYETLYAPPLDHRFDVYLPDIFEN</sequence>
<proteinExistence type="predicted"/>
<name>A0ACB9YSB1_9PEZI</name>
<organism evidence="1 2">
    <name type="scientific">Hypoxylon rubiginosum</name>
    <dbReference type="NCBI Taxonomy" id="110542"/>
    <lineage>
        <taxon>Eukaryota</taxon>
        <taxon>Fungi</taxon>
        <taxon>Dikarya</taxon>
        <taxon>Ascomycota</taxon>
        <taxon>Pezizomycotina</taxon>
        <taxon>Sordariomycetes</taxon>
        <taxon>Xylariomycetidae</taxon>
        <taxon>Xylariales</taxon>
        <taxon>Hypoxylaceae</taxon>
        <taxon>Hypoxylon</taxon>
    </lineage>
</organism>
<dbReference type="Proteomes" id="UP001497700">
    <property type="component" value="Unassembled WGS sequence"/>
</dbReference>
<reference evidence="1 2" key="1">
    <citation type="journal article" date="2022" name="New Phytol.">
        <title>Ecological generalism drives hyperdiversity of secondary metabolite gene clusters in xylarialean endophytes.</title>
        <authorList>
            <person name="Franco M.E.E."/>
            <person name="Wisecaver J.H."/>
            <person name="Arnold A.E."/>
            <person name="Ju Y.M."/>
            <person name="Slot J.C."/>
            <person name="Ahrendt S."/>
            <person name="Moore L.P."/>
            <person name="Eastman K.E."/>
            <person name="Scott K."/>
            <person name="Konkel Z."/>
            <person name="Mondo S.J."/>
            <person name="Kuo A."/>
            <person name="Hayes R.D."/>
            <person name="Haridas S."/>
            <person name="Andreopoulos B."/>
            <person name="Riley R."/>
            <person name="LaButti K."/>
            <person name="Pangilinan J."/>
            <person name="Lipzen A."/>
            <person name="Amirebrahimi M."/>
            <person name="Yan J."/>
            <person name="Adam C."/>
            <person name="Keymanesh K."/>
            <person name="Ng V."/>
            <person name="Louie K."/>
            <person name="Northen T."/>
            <person name="Drula E."/>
            <person name="Henrissat B."/>
            <person name="Hsieh H.M."/>
            <person name="Youens-Clark K."/>
            <person name="Lutzoni F."/>
            <person name="Miadlikowska J."/>
            <person name="Eastwood D.C."/>
            <person name="Hamelin R.C."/>
            <person name="Grigoriev I.V."/>
            <person name="U'Ren J.M."/>
        </authorList>
    </citation>
    <scope>NUCLEOTIDE SEQUENCE [LARGE SCALE GENOMIC DNA]</scope>
    <source>
        <strain evidence="1 2">CBS 119005</strain>
    </source>
</reference>
<evidence type="ECO:0000313" key="2">
    <source>
        <dbReference type="Proteomes" id="UP001497700"/>
    </source>
</evidence>
<evidence type="ECO:0000313" key="1">
    <source>
        <dbReference type="EMBL" id="KAI4862296.1"/>
    </source>
</evidence>
<protein>
    <submittedName>
        <fullName evidence="1">Uncharacterized protein</fullName>
    </submittedName>
</protein>